<dbReference type="PROSITE" id="PS00283">
    <property type="entry name" value="SOYBEAN_KUNITZ"/>
    <property type="match status" value="1"/>
</dbReference>
<dbReference type="SMART" id="SM00452">
    <property type="entry name" value="STI"/>
    <property type="match status" value="1"/>
</dbReference>
<sequence length="252" mass="28059">MWCRCIIFGLLILASVFHTEAIVGSSSHHQAQAVLDTDGNQLQAGREYYIVSAIRGGGGGGVTIGRREGSSSHSPTVRQHSYDMNLGSPVTFTPVSNSSQEILIWEELDGVQYLRLREMSSEENRIEEHTDLNIGFSGSKRVWQVEEANNGRSSSSSSQTTRYVTLRGQPGQPGASTVRNWFRIERISKSNPEYRIAYCPSVCESCHVECGNVGIMEENETRWLSVSQHREFPFVFIRKGKALQESVKAQNG</sequence>
<evidence type="ECO:0000313" key="2">
    <source>
        <dbReference type="RefSeq" id="XP_010250345.1"/>
    </source>
</evidence>
<accession>A0A1U7ZFX9</accession>
<gene>
    <name evidence="2" type="primary">LOC104592595</name>
</gene>
<dbReference type="OrthoDB" id="1918435at2759"/>
<dbReference type="RefSeq" id="XP_010250345.1">
    <property type="nucleotide sequence ID" value="XM_010252043.1"/>
</dbReference>
<dbReference type="SUPFAM" id="SSF50386">
    <property type="entry name" value="STI-like"/>
    <property type="match status" value="1"/>
</dbReference>
<organism evidence="1 2">
    <name type="scientific">Nelumbo nucifera</name>
    <name type="common">Sacred lotus</name>
    <dbReference type="NCBI Taxonomy" id="4432"/>
    <lineage>
        <taxon>Eukaryota</taxon>
        <taxon>Viridiplantae</taxon>
        <taxon>Streptophyta</taxon>
        <taxon>Embryophyta</taxon>
        <taxon>Tracheophyta</taxon>
        <taxon>Spermatophyta</taxon>
        <taxon>Magnoliopsida</taxon>
        <taxon>Proteales</taxon>
        <taxon>Nelumbonaceae</taxon>
        <taxon>Nelumbo</taxon>
    </lineage>
</organism>
<dbReference type="GeneID" id="104592595"/>
<dbReference type="Proteomes" id="UP000189703">
    <property type="component" value="Unplaced"/>
</dbReference>
<dbReference type="KEGG" id="nnu:104592595"/>
<dbReference type="Pfam" id="PF00197">
    <property type="entry name" value="Kunitz_legume"/>
    <property type="match status" value="2"/>
</dbReference>
<dbReference type="PANTHER" id="PTHR33107:SF86">
    <property type="entry name" value="MIRACULIN-LIKE"/>
    <property type="match status" value="1"/>
</dbReference>
<dbReference type="InterPro" id="IPR002160">
    <property type="entry name" value="Prot_inh_Kunz-lg"/>
</dbReference>
<protein>
    <submittedName>
        <fullName evidence="2">21 kDa seed protein-like</fullName>
    </submittedName>
</protein>
<evidence type="ECO:0000313" key="1">
    <source>
        <dbReference type="Proteomes" id="UP000189703"/>
    </source>
</evidence>
<name>A0A1U7ZFX9_NELNU</name>
<dbReference type="Gene3D" id="2.80.10.50">
    <property type="match status" value="1"/>
</dbReference>
<dbReference type="GO" id="GO:0004866">
    <property type="term" value="F:endopeptidase inhibitor activity"/>
    <property type="evidence" value="ECO:0007669"/>
    <property type="project" value="InterPro"/>
</dbReference>
<dbReference type="AlphaFoldDB" id="A0A1U7ZFX9"/>
<dbReference type="InterPro" id="IPR011065">
    <property type="entry name" value="Kunitz_inhibitor_STI-like_sf"/>
</dbReference>
<dbReference type="PANTHER" id="PTHR33107">
    <property type="entry name" value="KUNITZ TRYPSIN INHIBITOR 2"/>
    <property type="match status" value="1"/>
</dbReference>
<dbReference type="OMA" id="VGEEYHI"/>
<proteinExistence type="predicted"/>
<reference evidence="2" key="1">
    <citation type="submission" date="2025-08" db="UniProtKB">
        <authorList>
            <consortium name="RefSeq"/>
        </authorList>
    </citation>
    <scope>IDENTIFICATION</scope>
</reference>
<keyword evidence="1" id="KW-1185">Reference proteome</keyword>